<keyword evidence="4" id="KW-1185">Reference proteome</keyword>
<feature type="compositionally biased region" description="Low complexity" evidence="1">
    <location>
        <begin position="181"/>
        <end position="190"/>
    </location>
</feature>
<protein>
    <recommendedName>
        <fullName evidence="2">DUF4349 domain-containing protein</fullName>
    </recommendedName>
</protein>
<reference evidence="4" key="1">
    <citation type="submission" date="2018-02" db="EMBL/GenBank/DDBJ databases">
        <title>Genome sequence of Desulfocucumis palustris strain NAW-5.</title>
        <authorList>
            <person name="Watanabe M."/>
            <person name="Kojima H."/>
            <person name="Fukui M."/>
        </authorList>
    </citation>
    <scope>NUCLEOTIDE SEQUENCE [LARGE SCALE GENOMIC DNA]</scope>
    <source>
        <strain evidence="4">NAW-5</strain>
    </source>
</reference>
<dbReference type="Pfam" id="PF14257">
    <property type="entry name" value="DUF4349"/>
    <property type="match status" value="1"/>
</dbReference>
<name>A0A2L2XCE1_9FIRM</name>
<accession>A0A2L2XCE1</accession>
<evidence type="ECO:0000256" key="1">
    <source>
        <dbReference type="SAM" id="MobiDB-lite"/>
    </source>
</evidence>
<feature type="region of interest" description="Disordered" evidence="1">
    <location>
        <begin position="88"/>
        <end position="190"/>
    </location>
</feature>
<dbReference type="Proteomes" id="UP000239549">
    <property type="component" value="Unassembled WGS sequence"/>
</dbReference>
<evidence type="ECO:0000259" key="2">
    <source>
        <dbReference type="Pfam" id="PF14257"/>
    </source>
</evidence>
<feature type="compositionally biased region" description="Basic and acidic residues" evidence="1">
    <location>
        <begin position="163"/>
        <end position="174"/>
    </location>
</feature>
<feature type="region of interest" description="Disordered" evidence="1">
    <location>
        <begin position="293"/>
        <end position="315"/>
    </location>
</feature>
<feature type="compositionally biased region" description="Basic and acidic residues" evidence="1">
    <location>
        <begin position="90"/>
        <end position="110"/>
    </location>
</feature>
<proteinExistence type="predicted"/>
<feature type="domain" description="DUF4349" evidence="2">
    <location>
        <begin position="203"/>
        <end position="306"/>
    </location>
</feature>
<sequence length="338" mass="35623">MPEISPPADFRVNLRKRLEASAKQSKRKVIMGILTGAGLSSRLAVAASLLVVIGSAAILYGHANQWGHKNDFSINNSLYGGKSIAFLNSDKTKEPGNKDLEISPEVRARDSAAAGETAPDLKAGGESGYKEDSVRIDAGNQPSDNNGSSGEENRLYTMAAPEKTGEPQQEKEVADTPDLLSSPKGKSSSAPAAFRTMLAAQPKIVKEAEVSLAAADTEAAAGKVSGLALSLGGQVEASEDAGVKTLVLKVPVDSYDELMGQLGEMGVQTGKTSENDITENYNNAVSNIRMLESGEGAGSQSGNKDETKAELEENRQLLKGYEDSLQNALIKVKITNKQ</sequence>
<feature type="compositionally biased region" description="Basic and acidic residues" evidence="1">
    <location>
        <begin position="303"/>
        <end position="315"/>
    </location>
</feature>
<dbReference type="AlphaFoldDB" id="A0A2L2XCE1"/>
<gene>
    <name evidence="3" type="ORF">DCCM_2882</name>
</gene>
<feature type="compositionally biased region" description="Polar residues" evidence="1">
    <location>
        <begin position="140"/>
        <end position="150"/>
    </location>
</feature>
<evidence type="ECO:0000313" key="4">
    <source>
        <dbReference type="Proteomes" id="UP000239549"/>
    </source>
</evidence>
<comment type="caution">
    <text evidence="3">The sequence shown here is derived from an EMBL/GenBank/DDBJ whole genome shotgun (WGS) entry which is preliminary data.</text>
</comment>
<dbReference type="EMBL" id="BFAV01000119">
    <property type="protein sequence ID" value="GBF33772.1"/>
    <property type="molecule type" value="Genomic_DNA"/>
</dbReference>
<dbReference type="InterPro" id="IPR025645">
    <property type="entry name" value="DUF4349"/>
</dbReference>
<evidence type="ECO:0000313" key="3">
    <source>
        <dbReference type="EMBL" id="GBF33772.1"/>
    </source>
</evidence>
<organism evidence="3 4">
    <name type="scientific">Desulfocucumis palustris</name>
    <dbReference type="NCBI Taxonomy" id="1898651"/>
    <lineage>
        <taxon>Bacteria</taxon>
        <taxon>Bacillati</taxon>
        <taxon>Bacillota</taxon>
        <taxon>Clostridia</taxon>
        <taxon>Eubacteriales</taxon>
        <taxon>Desulfocucumaceae</taxon>
        <taxon>Desulfocucumis</taxon>
    </lineage>
</organism>